<gene>
    <name evidence="5" type="primary">mdcG</name>
    <name evidence="5" type="ORF">J2D77_09700</name>
</gene>
<evidence type="ECO:0000313" key="5">
    <source>
        <dbReference type="EMBL" id="MBO1325421.1"/>
    </source>
</evidence>
<feature type="domain" description="Phosphoribosyl-dephospho-CoA transferase MdcG C-terminal" evidence="3">
    <location>
        <begin position="115"/>
        <end position="225"/>
    </location>
</feature>
<dbReference type="RefSeq" id="WP_207846086.1">
    <property type="nucleotide sequence ID" value="NZ_JAFVMH010000004.1"/>
</dbReference>
<organism evidence="5 6">
    <name type="scientific">Acetobacter garciniae</name>
    <dbReference type="NCBI Taxonomy" id="2817435"/>
    <lineage>
        <taxon>Bacteria</taxon>
        <taxon>Pseudomonadati</taxon>
        <taxon>Pseudomonadota</taxon>
        <taxon>Alphaproteobacteria</taxon>
        <taxon>Acetobacterales</taxon>
        <taxon>Acetobacteraceae</taxon>
        <taxon>Acetobacter</taxon>
    </lineage>
</organism>
<dbReference type="AlphaFoldDB" id="A0A939KRM2"/>
<dbReference type="InterPro" id="IPR017557">
    <property type="entry name" value="Holo-ACP_synthase"/>
</dbReference>
<dbReference type="NCBIfam" id="TIGR03135">
    <property type="entry name" value="malonate_mdcG"/>
    <property type="match status" value="1"/>
</dbReference>
<keyword evidence="2" id="KW-0548">Nucleotidyltransferase</keyword>
<dbReference type="Pfam" id="PF10620">
    <property type="entry name" value="MdcG"/>
    <property type="match status" value="1"/>
</dbReference>
<dbReference type="InterPro" id="IPR049180">
    <property type="entry name" value="MdcG_C"/>
</dbReference>
<name>A0A939KRM2_9PROT</name>
<keyword evidence="1" id="KW-0808">Transferase</keyword>
<sequence length="238" mass="26530">MLPIWRHRLLVVRQDVWREVCDATLLELDDDRARSVVQNWAMHGWPLICRRPCERERMEIEAGGVAVGLPLPPYMGKQRLSFILPPSGLESFSGPVWLGDDISFPGQTSARLHDIGQLTALGARHDLAPEAAGSFLWEAVTGMPYLSETSDFDVIWRLPSASMWDVDALSAFLDDLVRTARKLSIRMDGEIVFPGDRAVQWQELCSAQPDDEVLVKTIGSVSLVPVRNLTKARGKVTA</sequence>
<accession>A0A939KRM2</accession>
<comment type="caution">
    <text evidence="5">The sequence shown here is derived from an EMBL/GenBank/DDBJ whole genome shotgun (WGS) entry which is preliminary data.</text>
</comment>
<evidence type="ECO:0000256" key="2">
    <source>
        <dbReference type="ARBA" id="ARBA00022695"/>
    </source>
</evidence>
<dbReference type="InterPro" id="IPR048903">
    <property type="entry name" value="MdcG_N"/>
</dbReference>
<proteinExistence type="predicted"/>
<keyword evidence="6" id="KW-1185">Reference proteome</keyword>
<dbReference type="Proteomes" id="UP000664073">
    <property type="component" value="Unassembled WGS sequence"/>
</dbReference>
<evidence type="ECO:0000256" key="1">
    <source>
        <dbReference type="ARBA" id="ARBA00022679"/>
    </source>
</evidence>
<dbReference type="EMBL" id="JAFVMH010000004">
    <property type="protein sequence ID" value="MBO1325421.1"/>
    <property type="molecule type" value="Genomic_DNA"/>
</dbReference>
<feature type="domain" description="Phosphoribosyl-dephospho-CoA transferase MdcG N-terminal" evidence="4">
    <location>
        <begin position="5"/>
        <end position="92"/>
    </location>
</feature>
<evidence type="ECO:0000313" key="6">
    <source>
        <dbReference type="Proteomes" id="UP000664073"/>
    </source>
</evidence>
<protein>
    <submittedName>
        <fullName evidence="5">Malonate decarboxylase holo-[acyl-carrier-protein] synthase</fullName>
    </submittedName>
</protein>
<evidence type="ECO:0000259" key="3">
    <source>
        <dbReference type="Pfam" id="PF10620"/>
    </source>
</evidence>
<reference evidence="5" key="1">
    <citation type="submission" date="2021-03" db="EMBL/GenBank/DDBJ databases">
        <title>The complete genome sequence of Acetobacter sp. TBRC 12339.</title>
        <authorList>
            <person name="Charoenyingcharoen P."/>
            <person name="Yukphan P."/>
        </authorList>
    </citation>
    <scope>NUCLEOTIDE SEQUENCE</scope>
    <source>
        <strain evidence="5">TBRC 12339</strain>
    </source>
</reference>
<dbReference type="GO" id="GO:0016779">
    <property type="term" value="F:nucleotidyltransferase activity"/>
    <property type="evidence" value="ECO:0007669"/>
    <property type="project" value="UniProtKB-KW"/>
</dbReference>
<dbReference type="Pfam" id="PF20866">
    <property type="entry name" value="MdcG_N"/>
    <property type="match status" value="1"/>
</dbReference>
<evidence type="ECO:0000259" key="4">
    <source>
        <dbReference type="Pfam" id="PF20866"/>
    </source>
</evidence>